<evidence type="ECO:0000256" key="1">
    <source>
        <dbReference type="SAM" id="MobiDB-lite"/>
    </source>
</evidence>
<protein>
    <recommendedName>
        <fullName evidence="3">DUF2188 domain-containing protein</fullName>
    </recommendedName>
</protein>
<dbReference type="InterPro" id="IPR018691">
    <property type="entry name" value="DUF2188"/>
</dbReference>
<proteinExistence type="predicted"/>
<evidence type="ECO:0008006" key="3">
    <source>
        <dbReference type="Google" id="ProtNLM"/>
    </source>
</evidence>
<feature type="region of interest" description="Disordered" evidence="1">
    <location>
        <begin position="42"/>
        <end position="68"/>
    </location>
</feature>
<reference evidence="2" key="1">
    <citation type="submission" date="2016-10" db="EMBL/GenBank/DDBJ databases">
        <title>Sequence of Gallionella enrichment culture.</title>
        <authorList>
            <person name="Poehlein A."/>
            <person name="Muehling M."/>
            <person name="Daniel R."/>
        </authorList>
    </citation>
    <scope>NUCLEOTIDE SEQUENCE</scope>
</reference>
<dbReference type="AlphaFoldDB" id="A0A1J5RZX7"/>
<comment type="caution">
    <text evidence="2">The sequence shown here is derived from an EMBL/GenBank/DDBJ whole genome shotgun (WGS) entry which is preliminary data.</text>
</comment>
<gene>
    <name evidence="2" type="ORF">GALL_165000</name>
</gene>
<sequence length="68" mass="7690">MTDKRLFVERRPEGDYAVRKSNSERASDVLPTQAEAIKRAKELNPGASPVVERVRNTPGGKPDQWRKV</sequence>
<evidence type="ECO:0000313" key="2">
    <source>
        <dbReference type="EMBL" id="OIR01410.1"/>
    </source>
</evidence>
<dbReference type="EMBL" id="MLJW01000084">
    <property type="protein sequence ID" value="OIR01410.1"/>
    <property type="molecule type" value="Genomic_DNA"/>
</dbReference>
<accession>A0A1J5RZX7</accession>
<organism evidence="2">
    <name type="scientific">mine drainage metagenome</name>
    <dbReference type="NCBI Taxonomy" id="410659"/>
    <lineage>
        <taxon>unclassified sequences</taxon>
        <taxon>metagenomes</taxon>
        <taxon>ecological metagenomes</taxon>
    </lineage>
</organism>
<dbReference type="Pfam" id="PF09954">
    <property type="entry name" value="DUF2188"/>
    <property type="match status" value="1"/>
</dbReference>
<name>A0A1J5RZX7_9ZZZZ</name>